<feature type="transmembrane region" description="Helical" evidence="9">
    <location>
        <begin position="63"/>
        <end position="83"/>
    </location>
</feature>
<gene>
    <name evidence="10" type="primary">ycf1</name>
</gene>
<evidence type="ECO:0000256" key="3">
    <source>
        <dbReference type="ARBA" id="ARBA00011510"/>
    </source>
</evidence>
<comment type="similarity">
    <text evidence="2">Belongs to the TIC214 family.</text>
</comment>
<keyword evidence="7 9" id="KW-1133">Transmembrane helix</keyword>
<feature type="transmembrane region" description="Helical" evidence="9">
    <location>
        <begin position="168"/>
        <end position="194"/>
    </location>
</feature>
<evidence type="ECO:0000313" key="10">
    <source>
        <dbReference type="EMBL" id="CDI02768.1"/>
    </source>
</evidence>
<comment type="subcellular location">
    <subcellularLocation>
        <location evidence="1">Plastid membrane</location>
        <topology evidence="1">Multi-pass membrane protein</topology>
    </subcellularLocation>
</comment>
<dbReference type="GeneID" id="17963835"/>
<evidence type="ECO:0000256" key="1">
    <source>
        <dbReference type="ARBA" id="ARBA00004446"/>
    </source>
</evidence>
<geneLocation type="non-photosynthetic plastid" evidence="10"/>
<evidence type="ECO:0000256" key="5">
    <source>
        <dbReference type="ARBA" id="ARBA00022692"/>
    </source>
</evidence>
<reference evidence="10" key="1">
    <citation type="journal article" date="2013" name="Plant Cell">
        <title>Mechanisms of functional and physical genome reduction in photosynthetic and nonphotosynthetic parasitic plants of the broomrape family.</title>
        <authorList>
            <person name="Wicke S."/>
            <person name="Mueller K.F."/>
            <person name="DePamphilis C.W."/>
            <person name="Quandt D."/>
            <person name="Wickett N.J."/>
            <person name="Zhang Y."/>
            <person name="Renner S.S."/>
            <person name="Schneeweiss G.M."/>
        </authorList>
    </citation>
    <scope>NUCLEOTIDE SEQUENCE</scope>
</reference>
<keyword evidence="6" id="KW-0653">Protein transport</keyword>
<dbReference type="InterPro" id="IPR008896">
    <property type="entry name" value="TIC214"/>
</dbReference>
<evidence type="ECO:0000256" key="7">
    <source>
        <dbReference type="ARBA" id="ARBA00022989"/>
    </source>
</evidence>
<feature type="transmembrane region" description="Helical" evidence="9">
    <location>
        <begin position="214"/>
        <end position="232"/>
    </location>
</feature>
<dbReference type="PANTHER" id="PTHR33163:SF40">
    <property type="entry name" value="PROTEIN TIC 214"/>
    <property type="match status" value="1"/>
</dbReference>
<dbReference type="RefSeq" id="YP_008965575.1">
    <property type="nucleotide sequence ID" value="NC_023131.1"/>
</dbReference>
<keyword evidence="9" id="KW-0472">Membrane</keyword>
<evidence type="ECO:0000256" key="9">
    <source>
        <dbReference type="SAM" id="Phobius"/>
    </source>
</evidence>
<evidence type="ECO:0000256" key="6">
    <source>
        <dbReference type="ARBA" id="ARBA00022927"/>
    </source>
</evidence>
<accession>V6AQJ4</accession>
<dbReference type="GO" id="GO:0042170">
    <property type="term" value="C:plastid membrane"/>
    <property type="evidence" value="ECO:0007669"/>
    <property type="project" value="UniProtKB-SubCell"/>
</dbReference>
<feature type="transmembrane region" description="Helical" evidence="9">
    <location>
        <begin position="95"/>
        <end position="112"/>
    </location>
</feature>
<name>V6AQJ4_CONAM</name>
<keyword evidence="6" id="KW-0813">Transport</keyword>
<evidence type="ECO:0000256" key="4">
    <source>
        <dbReference type="ARBA" id="ARBA00016640"/>
    </source>
</evidence>
<protein>
    <recommendedName>
        <fullName evidence="4">Protein TIC 214</fullName>
    </recommendedName>
    <alternativeName>
        <fullName evidence="8">Translocon at the inner envelope membrane of chloroplasts 214</fullName>
    </alternativeName>
</protein>
<keyword evidence="5 9" id="KW-0812">Transmembrane</keyword>
<organism evidence="10">
    <name type="scientific">Conopholis americana</name>
    <name type="common">Squawroot</name>
    <name type="synonym">Orobanche americana</name>
    <dbReference type="NCBI Taxonomy" id="4179"/>
    <lineage>
        <taxon>Eukaryota</taxon>
        <taxon>Viridiplantae</taxon>
        <taxon>Streptophyta</taxon>
        <taxon>Embryophyta</taxon>
        <taxon>Tracheophyta</taxon>
        <taxon>Spermatophyta</taxon>
        <taxon>Magnoliopsida</taxon>
        <taxon>eudicotyledons</taxon>
        <taxon>Gunneridae</taxon>
        <taxon>Pentapetalae</taxon>
        <taxon>asterids</taxon>
        <taxon>lamiids</taxon>
        <taxon>Lamiales</taxon>
        <taxon>Orobanchaceae</taxon>
        <taxon>Orobancheae</taxon>
        <taxon>Conopholis</taxon>
    </lineage>
</organism>
<dbReference type="Pfam" id="PF05758">
    <property type="entry name" value="Ycf1"/>
    <property type="match status" value="1"/>
</dbReference>
<proteinExistence type="inferred from homology"/>
<dbReference type="GO" id="GO:0015031">
    <property type="term" value="P:protein transport"/>
    <property type="evidence" value="ECO:0007669"/>
    <property type="project" value="UniProtKB-KW"/>
</dbReference>
<evidence type="ECO:0000256" key="2">
    <source>
        <dbReference type="ARBA" id="ARBA00009956"/>
    </source>
</evidence>
<evidence type="ECO:0000256" key="8">
    <source>
        <dbReference type="ARBA" id="ARBA00029978"/>
    </source>
</evidence>
<comment type="subunit">
    <text evidence="3">Part of the Tic complex.</text>
</comment>
<keyword evidence="10" id="KW-0934">Plastid</keyword>
<sequence length="1784" mass="213097">MILKYFIPLCIKIININCMKISNINSVVVVGLYYGFMTTFSIGPSYLFLLRAQVMEEGTEKKVSATTGFITGQLVMFISIYYAPLHLALGRPHTITALALPYILFHFFWNNHKHFFDYGFTPSMHNLSVQCVFLNNLIFPLFNHFILQSSMLARLVNIYMFRCNNKMLFLTSSFFGWLIGHILFMKWLGFVLVWIRQNNYIKSNKYLVSEFINYMARIFSILLFITCVYYLGRIPSPFLTIKLTETLKTEQQKVEVEEYIEIETASKIKGTKREQEQKGSNKENTSFFYEEKSDINKIDIDETEEIKVNGKEDEFHLRFIVTETGDKRIPVSEESSLINRNENPYNSRLKIFDKKMENGNLLLKEKPLMNLLFDTKRWNRPFRYIKNTQFEGTLRNEMSQFFFYICKSDGKERISFTYLPSLSFFFEMIKRRIYPPTLEKSSTNKLSNPWLYTPQKYIKSFNNEFINRIEALDKEFIYFNILETRTRLCNYNYTKEYLSKRYDPLLNGSYRKIIYKNFSPSILKKTLIENLIGNFGINRIHGILLPYTDCQEFEHKKKNFYKKQLSTEIVDFLTFISKVVLELGSTNLNWKVLSFFSEGRIKKKILLYLLTQIVTDVNDQKIIIKSTRIKEICKKVLRWSYKLITELEQQSGEYYEDIPVDHQIRSRKGKSIVIFTTNKDNTDPNIDTNEKTDMDEVLIHYSQQSDFQRGIIKGSMRSQRRKIVNLELFQANVHSLLFLDRIKKKFFFNFDISGSIKLIFRNWVWIGKGESFTNLEYTDEQKKKKEKNKIREKARIEIAEAWDTIPLAQVIRGCVLLTQSIFRKYIILPSFIIMKNLGRILLFQLPEWSEDFQEWKREVHIKCTYNGVPLSKTKFSINWLTDGIQIKILFPFCFKPWNKSKLGKNVIKKKKSSFCFLTVWGMEAKLPFGSPRKLLFFSNFPIFKEKKKSFRKLSKETIKWLKKITFLIKKKRKEPFKLNPINLFRLIKIDYLISNQIIHESLSKIPSPGWTNYPFKEKKMMDLTDQTSTIRNQTERIFKDKKKVTLRINKIICANKKNYNAKKRLEKIKISKLLFFFKIFIERIYTIFLLSSINIIKINTELFIKLIKKIIDKSIYNTEIKKIIINKKNNNTIMFILKLLNNISNSKTNSHTFYDLNLSYVSQAYVFYKLSQVSKKYKVRSVIHYQGIPFLIKPDKKDSLKTQGVVDSKLGGNKLPSYEMNQWKNWLREHYQYNLSQIKWPIPEINTVHRRHITKKRKGILNMIKWHSYEKTQLIDLKKKKMIKDYRYDLLSYKILNYENKKECFFFRPSFQGNKNQEIYYTSKETPSKIFMRNIPINNNYLNNNIGMVDTIYMEYMEKMADSKYFDWKIINFLIRQKVYIEACTMIDTNGNKNNSNNYKKDLYYLIIPEKNLPNYNKGFFGWMKMKKKIQKHPISNLKSWFFPEFVLLYNAYKIKPWFIPSKLLLFDFNKKEKISFLKVSNKKYLKKKEKEPISISRGDLGSVLVISQQKDIEENYVRSKGKNKKQYKNKTEAELYLFLKRYFNFQLRWSDALNKRMINNIKIYCLLLRLIDPRKITISSIYNREMSLDIMLINKNLTLTELMKRGVLIIETACLSGKKDRQFSMYQTIGISLIHKSKHQTHKKCQEQSYVSINNFDEAISTHQRITKNIDKIFFNLLVPENILSFRHRKKFRILICFNSKNRNDIDINPVFFKKKNNTQVLHDNKNIDIEKNKLMKLKLFLWPNYRLEDLACMNRYWFDTNNGSRFSMLRVRVHLYPRLKFF</sequence>
<feature type="transmembrane region" description="Helical" evidence="9">
    <location>
        <begin position="21"/>
        <end position="43"/>
    </location>
</feature>
<dbReference type="PANTHER" id="PTHR33163">
    <property type="entry name" value="PROTEIN TIC 214-RELATED"/>
    <property type="match status" value="1"/>
</dbReference>
<dbReference type="EMBL" id="HG514459">
    <property type="protein sequence ID" value="CDI02768.1"/>
    <property type="molecule type" value="Genomic_DNA"/>
</dbReference>